<dbReference type="Gramene" id="TraesCLE_scaffold_130826_01G000100.1">
    <property type="protein sequence ID" value="TraesCLE_scaffold_130826_01G000100.1"/>
    <property type="gene ID" value="TraesCLE_scaffold_130826_01G000100"/>
</dbReference>
<name>A0A3B5ZXI4_WHEAT</name>
<dbReference type="EnsemblPlants" id="TraesCS1D02G287000.1">
    <property type="protein sequence ID" value="TraesCS1D02G287000.1"/>
    <property type="gene ID" value="TraesCS1D02G287000"/>
</dbReference>
<evidence type="ECO:0000313" key="3">
    <source>
        <dbReference type="Proteomes" id="UP000019116"/>
    </source>
</evidence>
<dbReference type="Gramene" id="TraesCS1D02G287000.1">
    <property type="protein sequence ID" value="TraesCS1D02G287000.1"/>
    <property type="gene ID" value="TraesCS1D02G287000"/>
</dbReference>
<sequence>MKTPAVVLTGASIPSNNWEPNAGVILSCDNYHVPGQEAEQCEDNFKRAYAHLSETGPTEIRSKSSGAKTPDGRSISFRTDRLLRQSSLTLKKWMKKDKFFME</sequence>
<accession>A0A3B5ZXI4</accession>
<keyword evidence="3" id="KW-1185">Reference proteome</keyword>
<dbReference type="Gramene" id="TraesJUL1D03G00525410.1">
    <property type="protein sequence ID" value="TraesJUL1D03G00525410.1"/>
    <property type="gene ID" value="TraesJUL1D03G00525410"/>
</dbReference>
<dbReference type="Gramene" id="TraesSTA1D03G00521300.1">
    <property type="protein sequence ID" value="TraesSTA1D03G00521300.1"/>
    <property type="gene ID" value="TraesSTA1D03G00521300"/>
</dbReference>
<proteinExistence type="predicted"/>
<dbReference type="OMA" id="KKWMKKD"/>
<evidence type="ECO:0000313" key="2">
    <source>
        <dbReference type="EnsemblPlants" id="TraesCS1D02G287000.1"/>
    </source>
</evidence>
<dbReference type="Gramene" id="TraesSYM1D03G00529470.1">
    <property type="protein sequence ID" value="TraesSYM1D03G00529470.1"/>
    <property type="gene ID" value="TraesSYM1D03G00529470"/>
</dbReference>
<reference evidence="2" key="2">
    <citation type="submission" date="2018-10" db="UniProtKB">
        <authorList>
            <consortium name="EnsemblPlants"/>
        </authorList>
    </citation>
    <scope>IDENTIFICATION</scope>
</reference>
<dbReference type="Gramene" id="TraesCS1D03G0687800.1">
    <property type="protein sequence ID" value="TraesCS1D03G0687800.1.CDS"/>
    <property type="gene ID" value="TraesCS1D03G0687800"/>
</dbReference>
<protein>
    <submittedName>
        <fullName evidence="2">Uncharacterized protein</fullName>
    </submittedName>
</protein>
<reference evidence="2" key="1">
    <citation type="submission" date="2018-08" db="EMBL/GenBank/DDBJ databases">
        <authorList>
            <person name="Rossello M."/>
        </authorList>
    </citation>
    <scope>NUCLEOTIDE SEQUENCE [LARGE SCALE GENOMIC DNA]</scope>
    <source>
        <strain evidence="2">cv. Chinese Spring</strain>
    </source>
</reference>
<dbReference type="OrthoDB" id="10303346at2759"/>
<evidence type="ECO:0000256" key="1">
    <source>
        <dbReference type="SAM" id="MobiDB-lite"/>
    </source>
</evidence>
<dbReference type="Proteomes" id="UP000019116">
    <property type="component" value="Chromosome 1D"/>
</dbReference>
<dbReference type="Gramene" id="TraesROB_scaffold_127809_01G000100.1">
    <property type="protein sequence ID" value="TraesROB_scaffold_127809_01G000100.1"/>
    <property type="gene ID" value="TraesROB_scaffold_127809_01G000100"/>
</dbReference>
<dbReference type="Gramene" id="TraesCAD_scaffold_124325_01G000100.1">
    <property type="protein sequence ID" value="TraesCAD_scaffold_124325_01G000100.1"/>
    <property type="gene ID" value="TraesCAD_scaffold_124325_01G000100"/>
</dbReference>
<dbReference type="AlphaFoldDB" id="A0A3B5ZXI4"/>
<organism evidence="2">
    <name type="scientific">Triticum aestivum</name>
    <name type="common">Wheat</name>
    <dbReference type="NCBI Taxonomy" id="4565"/>
    <lineage>
        <taxon>Eukaryota</taxon>
        <taxon>Viridiplantae</taxon>
        <taxon>Streptophyta</taxon>
        <taxon>Embryophyta</taxon>
        <taxon>Tracheophyta</taxon>
        <taxon>Spermatophyta</taxon>
        <taxon>Magnoliopsida</taxon>
        <taxon>Liliopsida</taxon>
        <taxon>Poales</taxon>
        <taxon>Poaceae</taxon>
        <taxon>BOP clade</taxon>
        <taxon>Pooideae</taxon>
        <taxon>Triticodae</taxon>
        <taxon>Triticeae</taxon>
        <taxon>Triticinae</taxon>
        <taxon>Triticum</taxon>
    </lineage>
</organism>
<feature type="region of interest" description="Disordered" evidence="1">
    <location>
        <begin position="56"/>
        <end position="78"/>
    </location>
</feature>
<dbReference type="Gramene" id="TraesWEE_scaffold_130565_01G000100.1">
    <property type="protein sequence ID" value="TraesWEE_scaffold_130565_01G000100.1"/>
    <property type="gene ID" value="TraesWEE_scaffold_130565_01G000100"/>
</dbReference>